<protein>
    <submittedName>
        <fullName evidence="1">Uncharacterized protein</fullName>
    </submittedName>
</protein>
<proteinExistence type="predicted"/>
<name>A0A243GV86_BACTF</name>
<reference evidence="1 2" key="1">
    <citation type="submission" date="2016-10" db="EMBL/GenBank/DDBJ databases">
        <title>Comparative genomics of Bacillus thuringiensis reveals a path to pathogens against multiple invertebrate hosts.</title>
        <authorList>
            <person name="Zheng J."/>
            <person name="Gao Q."/>
            <person name="Liu H."/>
            <person name="Peng D."/>
            <person name="Ruan L."/>
            <person name="Sun M."/>
        </authorList>
    </citation>
    <scope>NUCLEOTIDE SEQUENCE [LARGE SCALE GENOMIC DNA]</scope>
    <source>
        <strain evidence="1">CTC</strain>
    </source>
</reference>
<gene>
    <name evidence="1" type="ORF">BK772_01780</name>
</gene>
<dbReference type="AlphaFoldDB" id="A0A243GV86"/>
<dbReference type="EMBL" id="NFEL01000017">
    <property type="protein sequence ID" value="OUA12701.1"/>
    <property type="molecule type" value="Genomic_DNA"/>
</dbReference>
<dbReference type="Proteomes" id="UP000195030">
    <property type="component" value="Unassembled WGS sequence"/>
</dbReference>
<accession>A0A243GV86</accession>
<sequence length="83" mass="10076">MFFFFSITISRYKNQMYVMPIFLLIKKTKMYIPNDNCNTCLITMTTIGRMSRSKLRKLFLKIYFQQKKRSHFGCAFELLFSFD</sequence>
<comment type="caution">
    <text evidence="1">The sequence shown here is derived from an EMBL/GenBank/DDBJ whole genome shotgun (WGS) entry which is preliminary data.</text>
</comment>
<organism evidence="1 2">
    <name type="scientific">Bacillus thuringiensis subsp. finitimus</name>
    <dbReference type="NCBI Taxonomy" id="29337"/>
    <lineage>
        <taxon>Bacteria</taxon>
        <taxon>Bacillati</taxon>
        <taxon>Bacillota</taxon>
        <taxon>Bacilli</taxon>
        <taxon>Bacillales</taxon>
        <taxon>Bacillaceae</taxon>
        <taxon>Bacillus</taxon>
        <taxon>Bacillus cereus group</taxon>
    </lineage>
</organism>
<evidence type="ECO:0000313" key="2">
    <source>
        <dbReference type="Proteomes" id="UP000195030"/>
    </source>
</evidence>
<evidence type="ECO:0000313" key="1">
    <source>
        <dbReference type="EMBL" id="OUA12701.1"/>
    </source>
</evidence>